<dbReference type="AlphaFoldDB" id="A0A165AC79"/>
<comment type="caution">
    <text evidence="1">The sequence shown here is derived from an EMBL/GenBank/DDBJ whole genome shotgun (WGS) entry which is preliminary data.</text>
</comment>
<evidence type="ECO:0000313" key="2">
    <source>
        <dbReference type="Proteomes" id="UP000076858"/>
    </source>
</evidence>
<sequence>MTQFQVIKLLVDFRSARSLSSLLINSYSTQRNTIKRDDRLGLIVLFIVASKMWNRNHKRKKLT</sequence>
<organism evidence="1 2">
    <name type="scientific">Daphnia magna</name>
    <dbReference type="NCBI Taxonomy" id="35525"/>
    <lineage>
        <taxon>Eukaryota</taxon>
        <taxon>Metazoa</taxon>
        <taxon>Ecdysozoa</taxon>
        <taxon>Arthropoda</taxon>
        <taxon>Crustacea</taxon>
        <taxon>Branchiopoda</taxon>
        <taxon>Diplostraca</taxon>
        <taxon>Cladocera</taxon>
        <taxon>Anomopoda</taxon>
        <taxon>Daphniidae</taxon>
        <taxon>Daphnia</taxon>
    </lineage>
</organism>
<accession>A0A165AC79</accession>
<evidence type="ECO:0000313" key="1">
    <source>
        <dbReference type="EMBL" id="KZS17439.1"/>
    </source>
</evidence>
<protein>
    <submittedName>
        <fullName evidence="1">Putative Inositol polyphosphate 5-phosphatase K</fullName>
    </submittedName>
</protein>
<keyword evidence="2" id="KW-1185">Reference proteome</keyword>
<proteinExistence type="predicted"/>
<gene>
    <name evidence="1" type="ORF">APZ42_016305</name>
</gene>
<reference evidence="1 2" key="1">
    <citation type="submission" date="2016-03" db="EMBL/GenBank/DDBJ databases">
        <title>EvidentialGene: Evidence-directed Construction of Genes on Genomes.</title>
        <authorList>
            <person name="Gilbert D.G."/>
            <person name="Choi J.-H."/>
            <person name="Mockaitis K."/>
            <person name="Colbourne J."/>
            <person name="Pfrender M."/>
        </authorList>
    </citation>
    <scope>NUCLEOTIDE SEQUENCE [LARGE SCALE GENOMIC DNA]</scope>
    <source>
        <strain evidence="1 2">Xinb3</strain>
        <tissue evidence="1">Complete organism</tissue>
    </source>
</reference>
<dbReference type="EMBL" id="LRGB01000626">
    <property type="protein sequence ID" value="KZS17439.1"/>
    <property type="molecule type" value="Genomic_DNA"/>
</dbReference>
<name>A0A165AC79_9CRUS</name>
<dbReference type="Proteomes" id="UP000076858">
    <property type="component" value="Unassembled WGS sequence"/>
</dbReference>